<gene>
    <name evidence="2" type="primary">RvY_16322-1</name>
    <name evidence="2" type="synonym">RvY_16322.1</name>
    <name evidence="2" type="ORF">RvY_16322</name>
</gene>
<accession>A0A1D1W2F0</accession>
<comment type="caution">
    <text evidence="2">The sequence shown here is derived from an EMBL/GenBank/DDBJ whole genome shotgun (WGS) entry which is preliminary data.</text>
</comment>
<keyword evidence="3" id="KW-1185">Reference proteome</keyword>
<evidence type="ECO:0000256" key="1">
    <source>
        <dbReference type="SAM" id="SignalP"/>
    </source>
</evidence>
<dbReference type="EMBL" id="BDGG01000013">
    <property type="protein sequence ID" value="GAV06308.1"/>
    <property type="molecule type" value="Genomic_DNA"/>
</dbReference>
<reference evidence="2 3" key="1">
    <citation type="journal article" date="2016" name="Nat. Commun.">
        <title>Extremotolerant tardigrade genome and improved radiotolerance of human cultured cells by tardigrade-unique protein.</title>
        <authorList>
            <person name="Hashimoto T."/>
            <person name="Horikawa D.D."/>
            <person name="Saito Y."/>
            <person name="Kuwahara H."/>
            <person name="Kozuka-Hata H."/>
            <person name="Shin-I T."/>
            <person name="Minakuchi Y."/>
            <person name="Ohishi K."/>
            <person name="Motoyama A."/>
            <person name="Aizu T."/>
            <person name="Enomoto A."/>
            <person name="Kondo K."/>
            <person name="Tanaka S."/>
            <person name="Hara Y."/>
            <person name="Koshikawa S."/>
            <person name="Sagara H."/>
            <person name="Miura T."/>
            <person name="Yokobori S."/>
            <person name="Miyagawa K."/>
            <person name="Suzuki Y."/>
            <person name="Kubo T."/>
            <person name="Oyama M."/>
            <person name="Kohara Y."/>
            <person name="Fujiyama A."/>
            <person name="Arakawa K."/>
            <person name="Katayama T."/>
            <person name="Toyoda A."/>
            <person name="Kunieda T."/>
        </authorList>
    </citation>
    <scope>NUCLEOTIDE SEQUENCE [LARGE SCALE GENOMIC DNA]</scope>
    <source>
        <strain evidence="2 3">YOKOZUNA-1</strain>
    </source>
</reference>
<sequence length="98" mass="11012">MKAPLVGLQAIALVLQRIFWTSDLEVLIASLCCNNQKDRCLFVAATLFTRRSGSHFARPTTQKECRVRSDVLTLSSAPFFSSLAWYTKIAYVTMIPII</sequence>
<keyword evidence="1" id="KW-0732">Signal</keyword>
<evidence type="ECO:0000313" key="2">
    <source>
        <dbReference type="EMBL" id="GAV06308.1"/>
    </source>
</evidence>
<proteinExistence type="predicted"/>
<feature type="signal peptide" evidence="1">
    <location>
        <begin position="1"/>
        <end position="16"/>
    </location>
</feature>
<evidence type="ECO:0008006" key="4">
    <source>
        <dbReference type="Google" id="ProtNLM"/>
    </source>
</evidence>
<protein>
    <recommendedName>
        <fullName evidence="4">Secreted protein</fullName>
    </recommendedName>
</protein>
<feature type="chain" id="PRO_5008899124" description="Secreted protein" evidence="1">
    <location>
        <begin position="17"/>
        <end position="98"/>
    </location>
</feature>
<name>A0A1D1W2F0_RAMVA</name>
<evidence type="ECO:0000313" key="3">
    <source>
        <dbReference type="Proteomes" id="UP000186922"/>
    </source>
</evidence>
<dbReference type="Proteomes" id="UP000186922">
    <property type="component" value="Unassembled WGS sequence"/>
</dbReference>
<organism evidence="2 3">
    <name type="scientific">Ramazzottius varieornatus</name>
    <name type="common">Water bear</name>
    <name type="synonym">Tardigrade</name>
    <dbReference type="NCBI Taxonomy" id="947166"/>
    <lineage>
        <taxon>Eukaryota</taxon>
        <taxon>Metazoa</taxon>
        <taxon>Ecdysozoa</taxon>
        <taxon>Tardigrada</taxon>
        <taxon>Eutardigrada</taxon>
        <taxon>Parachela</taxon>
        <taxon>Hypsibioidea</taxon>
        <taxon>Ramazzottiidae</taxon>
        <taxon>Ramazzottius</taxon>
    </lineage>
</organism>
<dbReference type="AlphaFoldDB" id="A0A1D1W2F0"/>